<evidence type="ECO:0000256" key="8">
    <source>
        <dbReference type="ARBA" id="ARBA00023012"/>
    </source>
</evidence>
<organism evidence="13 14">
    <name type="scientific">Piscinibacter sakaiensis</name>
    <name type="common">Ideonella sakaiensis</name>
    <dbReference type="NCBI Taxonomy" id="1547922"/>
    <lineage>
        <taxon>Bacteria</taxon>
        <taxon>Pseudomonadati</taxon>
        <taxon>Pseudomonadota</taxon>
        <taxon>Betaproteobacteria</taxon>
        <taxon>Burkholderiales</taxon>
        <taxon>Sphaerotilaceae</taxon>
        <taxon>Piscinibacter</taxon>
    </lineage>
</organism>
<dbReference type="InterPro" id="IPR001789">
    <property type="entry name" value="Sig_transdc_resp-reg_receiver"/>
</dbReference>
<evidence type="ECO:0000256" key="3">
    <source>
        <dbReference type="ARBA" id="ARBA00022553"/>
    </source>
</evidence>
<dbReference type="InterPro" id="IPR050482">
    <property type="entry name" value="Sensor_HK_TwoCompSys"/>
</dbReference>
<accession>A0A0K8NY04</accession>
<feature type="region of interest" description="Disordered" evidence="11">
    <location>
        <begin position="1"/>
        <end position="28"/>
    </location>
</feature>
<dbReference type="CDD" id="cd16917">
    <property type="entry name" value="HATPase_UhpB-NarQ-NarX-like"/>
    <property type="match status" value="1"/>
</dbReference>
<evidence type="ECO:0000259" key="12">
    <source>
        <dbReference type="PROSITE" id="PS50110"/>
    </source>
</evidence>
<dbReference type="CDD" id="cd00156">
    <property type="entry name" value="REC"/>
    <property type="match status" value="1"/>
</dbReference>
<evidence type="ECO:0000256" key="2">
    <source>
        <dbReference type="ARBA" id="ARBA00012438"/>
    </source>
</evidence>
<dbReference type="Gene3D" id="3.40.50.2300">
    <property type="match status" value="1"/>
</dbReference>
<evidence type="ECO:0000313" key="13">
    <source>
        <dbReference type="EMBL" id="GAP35159.1"/>
    </source>
</evidence>
<evidence type="ECO:0000256" key="9">
    <source>
        <dbReference type="PROSITE-ProRule" id="PRU00169"/>
    </source>
</evidence>
<evidence type="ECO:0000256" key="1">
    <source>
        <dbReference type="ARBA" id="ARBA00000085"/>
    </source>
</evidence>
<dbReference type="EC" id="2.7.13.3" evidence="2"/>
<evidence type="ECO:0000313" key="14">
    <source>
        <dbReference type="Proteomes" id="UP000037660"/>
    </source>
</evidence>
<dbReference type="SMART" id="SM00448">
    <property type="entry name" value="REC"/>
    <property type="match status" value="1"/>
</dbReference>
<feature type="modified residue" description="4-aspartylphosphate" evidence="9">
    <location>
        <position position="82"/>
    </location>
</feature>
<keyword evidence="3 9" id="KW-0597">Phosphoprotein</keyword>
<dbReference type="Pfam" id="PF00072">
    <property type="entry name" value="Response_reg"/>
    <property type="match status" value="1"/>
</dbReference>
<dbReference type="GO" id="GO:0000155">
    <property type="term" value="F:phosphorelay sensor kinase activity"/>
    <property type="evidence" value="ECO:0007669"/>
    <property type="project" value="InterPro"/>
</dbReference>
<name>A0A0K8NY04_PISS1</name>
<feature type="coiled-coil region" evidence="10">
    <location>
        <begin position="148"/>
        <end position="197"/>
    </location>
</feature>
<dbReference type="InterPro" id="IPR011712">
    <property type="entry name" value="Sig_transdc_His_kin_sub3_dim/P"/>
</dbReference>
<comment type="catalytic activity">
    <reaction evidence="1">
        <text>ATP + protein L-histidine = ADP + protein N-phospho-L-histidine.</text>
        <dbReference type="EC" id="2.7.13.3"/>
    </reaction>
</comment>
<dbReference type="RefSeq" id="WP_054019227.1">
    <property type="nucleotide sequence ID" value="NZ_BBYR01000014.1"/>
</dbReference>
<reference evidence="13 14" key="2">
    <citation type="journal article" date="2016" name="Science">
        <title>A bacterium that degrades and assimilates poly(ethylene terephthalate).</title>
        <authorList>
            <person name="Yoshida S."/>
            <person name="Hiraga K."/>
            <person name="Takehana T."/>
            <person name="Taniguchi I."/>
            <person name="Yamaji H."/>
            <person name="Maeda Y."/>
            <person name="Toyohara K."/>
            <person name="Miyamoto K."/>
            <person name="Kimura Y."/>
            <person name="Oda K."/>
        </authorList>
    </citation>
    <scope>NUCLEOTIDE SEQUENCE [LARGE SCALE GENOMIC DNA]</scope>
    <source>
        <strain evidence="14">NBRC 110686 / TISTR 2288 / 201-F6</strain>
    </source>
</reference>
<evidence type="ECO:0000256" key="5">
    <source>
        <dbReference type="ARBA" id="ARBA00022741"/>
    </source>
</evidence>
<evidence type="ECO:0000256" key="6">
    <source>
        <dbReference type="ARBA" id="ARBA00022777"/>
    </source>
</evidence>
<proteinExistence type="predicted"/>
<dbReference type="PANTHER" id="PTHR24421">
    <property type="entry name" value="NITRATE/NITRITE SENSOR PROTEIN NARX-RELATED"/>
    <property type="match status" value="1"/>
</dbReference>
<dbReference type="GO" id="GO:0016020">
    <property type="term" value="C:membrane"/>
    <property type="evidence" value="ECO:0007669"/>
    <property type="project" value="InterPro"/>
</dbReference>
<dbReference type="InterPro" id="IPR036890">
    <property type="entry name" value="HATPase_C_sf"/>
</dbReference>
<dbReference type="EMBL" id="BBYR01000014">
    <property type="protein sequence ID" value="GAP35159.1"/>
    <property type="molecule type" value="Genomic_DNA"/>
</dbReference>
<dbReference type="InterPro" id="IPR003594">
    <property type="entry name" value="HATPase_dom"/>
</dbReference>
<evidence type="ECO:0000256" key="10">
    <source>
        <dbReference type="SAM" id="Coils"/>
    </source>
</evidence>
<feature type="domain" description="Response regulatory" evidence="12">
    <location>
        <begin position="32"/>
        <end position="147"/>
    </location>
</feature>
<reference evidence="14" key="1">
    <citation type="submission" date="2015-07" db="EMBL/GenBank/DDBJ databases">
        <title>Discovery of a poly(ethylene terephthalate assimilation.</title>
        <authorList>
            <person name="Yoshida S."/>
            <person name="Hiraga K."/>
            <person name="Takehana T."/>
            <person name="Taniguchi I."/>
            <person name="Yamaji H."/>
            <person name="Maeda Y."/>
            <person name="Toyohara K."/>
            <person name="Miyamoto K."/>
            <person name="Kimura Y."/>
            <person name="Oda K."/>
        </authorList>
    </citation>
    <scope>NUCLEOTIDE SEQUENCE [LARGE SCALE GENOMIC DNA]</scope>
    <source>
        <strain evidence="14">NBRC 110686 / TISTR 2288 / 201-F6</strain>
    </source>
</reference>
<keyword evidence="8" id="KW-0902">Two-component regulatory system</keyword>
<dbReference type="Proteomes" id="UP000037660">
    <property type="component" value="Unassembled WGS sequence"/>
</dbReference>
<dbReference type="OrthoDB" id="9782588at2"/>
<comment type="caution">
    <text evidence="13">The sequence shown here is derived from an EMBL/GenBank/DDBJ whole genome shotgun (WGS) entry which is preliminary data.</text>
</comment>
<protein>
    <recommendedName>
        <fullName evidence="2">histidine kinase</fullName>
        <ecNumber evidence="2">2.7.13.3</ecNumber>
    </recommendedName>
</protein>
<dbReference type="GO" id="GO:0005524">
    <property type="term" value="F:ATP binding"/>
    <property type="evidence" value="ECO:0007669"/>
    <property type="project" value="UniProtKB-KW"/>
</dbReference>
<evidence type="ECO:0000256" key="11">
    <source>
        <dbReference type="SAM" id="MobiDB-lite"/>
    </source>
</evidence>
<dbReference type="STRING" id="1547922.ISF6_0730"/>
<dbReference type="InterPro" id="IPR011006">
    <property type="entry name" value="CheY-like_superfamily"/>
</dbReference>
<dbReference type="AlphaFoldDB" id="A0A0K8NY04"/>
<dbReference type="Pfam" id="PF07730">
    <property type="entry name" value="HisKA_3"/>
    <property type="match status" value="1"/>
</dbReference>
<keyword evidence="10" id="KW-0175">Coiled coil</keyword>
<dbReference type="Gene3D" id="1.20.5.1930">
    <property type="match status" value="1"/>
</dbReference>
<evidence type="ECO:0000256" key="7">
    <source>
        <dbReference type="ARBA" id="ARBA00022840"/>
    </source>
</evidence>
<dbReference type="SUPFAM" id="SSF52172">
    <property type="entry name" value="CheY-like"/>
    <property type="match status" value="1"/>
</dbReference>
<keyword evidence="14" id="KW-1185">Reference proteome</keyword>
<dbReference type="SUPFAM" id="SSF55874">
    <property type="entry name" value="ATPase domain of HSP90 chaperone/DNA topoisomerase II/histidine kinase"/>
    <property type="match status" value="1"/>
</dbReference>
<dbReference type="Pfam" id="PF02518">
    <property type="entry name" value="HATPase_c"/>
    <property type="match status" value="1"/>
</dbReference>
<dbReference type="GO" id="GO:0046983">
    <property type="term" value="F:protein dimerization activity"/>
    <property type="evidence" value="ECO:0007669"/>
    <property type="project" value="InterPro"/>
</dbReference>
<keyword evidence="4" id="KW-0808">Transferase</keyword>
<dbReference type="PROSITE" id="PS50110">
    <property type="entry name" value="RESPONSE_REGULATORY"/>
    <property type="match status" value="1"/>
</dbReference>
<evidence type="ECO:0000256" key="4">
    <source>
        <dbReference type="ARBA" id="ARBA00022679"/>
    </source>
</evidence>
<keyword evidence="7" id="KW-0067">ATP-binding</keyword>
<keyword evidence="6 13" id="KW-0418">Kinase</keyword>
<dbReference type="Gene3D" id="3.30.565.10">
    <property type="entry name" value="Histidine kinase-like ATPase, C-terminal domain"/>
    <property type="match status" value="1"/>
</dbReference>
<gene>
    <name evidence="13" type="ORF">ISF6_0730</name>
</gene>
<keyword evidence="5" id="KW-0547">Nucleotide-binding</keyword>
<sequence>MPPSPIPFTPLTAALPHDDAPPPADAPSPSLALVVIDDNPDDAELIELALVEAGLAARLTLVEDERGLVRALEEGADLVLCDYKLPRYSPERALALMAERWPTVPLIVVTRAIGEQAAVEVLRQGARDYVAKNHLATLPSVIQRVLKEQAAEAEVARTHARLAAANQRLRELGERLLEAQERERRRIARELHDVLGQSLTSVLLHLEAAERVPGEDSALQYRDTARTVLRDVLDQVRTLSFTLQPPQIGELGLPAALDSSVELLLRPLGIMARIRVRGELRDIPVPQASVLYRVVLEAVANIVRHAHASRVRIGLAGDGAGHYSATVLDDGDGFDLEAVRAAGPARRPLGLNSMTERCELVGGRLRLRSRPGRGTLVHARV</sequence>
<dbReference type="PANTHER" id="PTHR24421:SF10">
    <property type="entry name" value="NITRATE_NITRITE SENSOR PROTEIN NARQ"/>
    <property type="match status" value="1"/>
</dbReference>